<feature type="binding site" evidence="6">
    <location>
        <position position="159"/>
    </location>
    <ligand>
        <name>S-adenosyl-L-methionine</name>
        <dbReference type="ChEBI" id="CHEBI:59789"/>
    </ligand>
</feature>
<evidence type="ECO:0000313" key="8">
    <source>
        <dbReference type="Proteomes" id="UP000197153"/>
    </source>
</evidence>
<proteinExistence type="inferred from homology"/>
<dbReference type="Pfam" id="PF06325">
    <property type="entry name" value="PrmA"/>
    <property type="match status" value="1"/>
</dbReference>
<dbReference type="PANTHER" id="PTHR43648:SF1">
    <property type="entry name" value="ELECTRON TRANSFER FLAVOPROTEIN BETA SUBUNIT LYSINE METHYLTRANSFERASE"/>
    <property type="match status" value="1"/>
</dbReference>
<comment type="function">
    <text evidence="6">Methylates ribosomal protein L11.</text>
</comment>
<evidence type="ECO:0000256" key="5">
    <source>
        <dbReference type="ARBA" id="ARBA00022691"/>
    </source>
</evidence>
<name>A0A248JR96_9PROT</name>
<dbReference type="CDD" id="cd02440">
    <property type="entry name" value="AdoMet_MTases"/>
    <property type="match status" value="1"/>
</dbReference>
<dbReference type="GO" id="GO:0005840">
    <property type="term" value="C:ribosome"/>
    <property type="evidence" value="ECO:0007669"/>
    <property type="project" value="UniProtKB-KW"/>
</dbReference>
<evidence type="ECO:0000256" key="6">
    <source>
        <dbReference type="HAMAP-Rule" id="MF_00735"/>
    </source>
</evidence>
<keyword evidence="5 6" id="KW-0949">S-adenosyl-L-methionine</keyword>
<sequence>MVMSGMWRVALTVHEDVVQNFAQVLESHVDAVSTFELEEGGNWLIEGTSHGEPDQSRLVARVTVLAMALGVPQPQIEVEPLAPIDWVTQTYLSFPPIRAGRFFVHGSHHKKPVPAGAIGLLIEAAMAFGSGEHATTQGCLRALSDLNKSMPVTRALDMGCGSGILAFAIAKLWHAPVAAVDIDALSIMIAAENARLNKVDKLVTCRGGDGYRTPIVRQKGPYDLIVANILARPLARMAPQLRRNLRPGGVAVLSGLLARQEKLVIAAHRRQGLKLVRRYQIGEWNTLVMKG</sequence>
<dbReference type="Gene3D" id="3.40.50.150">
    <property type="entry name" value="Vaccinia Virus protein VP39"/>
    <property type="match status" value="1"/>
</dbReference>
<dbReference type="KEGG" id="nao:Y958_09380"/>
<gene>
    <name evidence="6" type="primary">prmA</name>
    <name evidence="7" type="ORF">Y958_09380</name>
</gene>
<evidence type="ECO:0000256" key="1">
    <source>
        <dbReference type="ARBA" id="ARBA00009741"/>
    </source>
</evidence>
<keyword evidence="3 6" id="KW-0489">Methyltransferase</keyword>
<comment type="subcellular location">
    <subcellularLocation>
        <location evidence="6">Cytoplasm</location>
    </subcellularLocation>
</comment>
<reference evidence="7 8" key="1">
    <citation type="submission" date="2017-06" db="EMBL/GenBank/DDBJ databases">
        <title>Complete genome sequence of Nitrospirillum amazonense strain CBAmC, an endophytic nitrogen-fixing and plant growth-promoting bacterium, isolated from sugarcane.</title>
        <authorList>
            <person name="Schwab S."/>
            <person name="dos Santos Teixeira K.R."/>
            <person name="Simoes Araujo J.L."/>
            <person name="Soares Vidal M."/>
            <person name="Borges de Freitas H.R."/>
            <person name="Rivello Crivelaro A.L."/>
            <person name="Bueno de Camargo Nunes A."/>
            <person name="dos Santos C.M."/>
            <person name="Palmeira da Silva Rosa D."/>
            <person name="da Silva Padilha D."/>
            <person name="da Silva E."/>
            <person name="Araujo Terra L."/>
            <person name="Soares Mendes V."/>
            <person name="Farinelli L."/>
            <person name="Magalhaes Cruz L."/>
            <person name="Baldani J.I."/>
        </authorList>
    </citation>
    <scope>NUCLEOTIDE SEQUENCE [LARGE SCALE GENOMIC DNA]</scope>
    <source>
        <strain evidence="7 8">CBAmC</strain>
    </source>
</reference>
<evidence type="ECO:0000256" key="3">
    <source>
        <dbReference type="ARBA" id="ARBA00022603"/>
    </source>
</evidence>
<feature type="binding site" evidence="6">
    <location>
        <position position="136"/>
    </location>
    <ligand>
        <name>S-adenosyl-L-methionine</name>
        <dbReference type="ChEBI" id="CHEBI:59789"/>
    </ligand>
</feature>
<evidence type="ECO:0000256" key="4">
    <source>
        <dbReference type="ARBA" id="ARBA00022679"/>
    </source>
</evidence>
<dbReference type="EC" id="2.1.1.-" evidence="6"/>
<keyword evidence="7" id="KW-0687">Ribonucleoprotein</keyword>
<dbReference type="GO" id="GO:0032259">
    <property type="term" value="P:methylation"/>
    <property type="evidence" value="ECO:0007669"/>
    <property type="project" value="UniProtKB-KW"/>
</dbReference>
<accession>A0A248JR96</accession>
<dbReference type="HAMAP" id="MF_00735">
    <property type="entry name" value="Methyltr_PrmA"/>
    <property type="match status" value="1"/>
</dbReference>
<dbReference type="SUPFAM" id="SSF53335">
    <property type="entry name" value="S-adenosyl-L-methionine-dependent methyltransferases"/>
    <property type="match status" value="1"/>
</dbReference>
<dbReference type="InterPro" id="IPR029063">
    <property type="entry name" value="SAM-dependent_MTases_sf"/>
</dbReference>
<feature type="binding site" evidence="6">
    <location>
        <position position="181"/>
    </location>
    <ligand>
        <name>S-adenosyl-L-methionine</name>
        <dbReference type="ChEBI" id="CHEBI:59789"/>
    </ligand>
</feature>
<organism evidence="7 8">
    <name type="scientific">Nitrospirillum viridazoti CBAmc</name>
    <dbReference type="NCBI Taxonomy" id="1441467"/>
    <lineage>
        <taxon>Bacteria</taxon>
        <taxon>Pseudomonadati</taxon>
        <taxon>Pseudomonadota</taxon>
        <taxon>Alphaproteobacteria</taxon>
        <taxon>Rhodospirillales</taxon>
        <taxon>Azospirillaceae</taxon>
        <taxon>Nitrospirillum</taxon>
        <taxon>Nitrospirillum viridazoti</taxon>
    </lineage>
</organism>
<keyword evidence="8" id="KW-1185">Reference proteome</keyword>
<dbReference type="GO" id="GO:0016279">
    <property type="term" value="F:protein-lysine N-methyltransferase activity"/>
    <property type="evidence" value="ECO:0007669"/>
    <property type="project" value="RHEA"/>
</dbReference>
<comment type="catalytic activity">
    <reaction evidence="6">
        <text>L-lysyl-[protein] + 3 S-adenosyl-L-methionine = N(6),N(6),N(6)-trimethyl-L-lysyl-[protein] + 3 S-adenosyl-L-homocysteine + 3 H(+)</text>
        <dbReference type="Rhea" id="RHEA:54192"/>
        <dbReference type="Rhea" id="RHEA-COMP:9752"/>
        <dbReference type="Rhea" id="RHEA-COMP:13826"/>
        <dbReference type="ChEBI" id="CHEBI:15378"/>
        <dbReference type="ChEBI" id="CHEBI:29969"/>
        <dbReference type="ChEBI" id="CHEBI:57856"/>
        <dbReference type="ChEBI" id="CHEBI:59789"/>
        <dbReference type="ChEBI" id="CHEBI:61961"/>
    </reaction>
</comment>
<dbReference type="GO" id="GO:0005737">
    <property type="term" value="C:cytoplasm"/>
    <property type="evidence" value="ECO:0007669"/>
    <property type="project" value="UniProtKB-SubCell"/>
</dbReference>
<keyword evidence="2 6" id="KW-0963">Cytoplasm</keyword>
<comment type="similarity">
    <text evidence="1 6">Belongs to the methyltransferase superfamily. PrmA family.</text>
</comment>
<evidence type="ECO:0000313" key="7">
    <source>
        <dbReference type="EMBL" id="ASG21011.1"/>
    </source>
</evidence>
<dbReference type="InterPro" id="IPR050078">
    <property type="entry name" value="Ribosomal_L11_MeTrfase_PrmA"/>
</dbReference>
<keyword evidence="7" id="KW-0689">Ribosomal protein</keyword>
<dbReference type="InterPro" id="IPR004498">
    <property type="entry name" value="Ribosomal_PrmA_MeTrfase"/>
</dbReference>
<protein>
    <recommendedName>
        <fullName evidence="6">Ribosomal protein L11 methyltransferase</fullName>
        <shortName evidence="6">L11 Mtase</shortName>
        <ecNumber evidence="6">2.1.1.-</ecNumber>
    </recommendedName>
</protein>
<evidence type="ECO:0000256" key="2">
    <source>
        <dbReference type="ARBA" id="ARBA00022490"/>
    </source>
</evidence>
<dbReference type="EMBL" id="CP022110">
    <property type="protein sequence ID" value="ASG21011.1"/>
    <property type="molecule type" value="Genomic_DNA"/>
</dbReference>
<dbReference type="PANTHER" id="PTHR43648">
    <property type="entry name" value="ELECTRON TRANSFER FLAVOPROTEIN BETA SUBUNIT LYSINE METHYLTRANSFERASE"/>
    <property type="match status" value="1"/>
</dbReference>
<dbReference type="Proteomes" id="UP000197153">
    <property type="component" value="Chromosome 1"/>
</dbReference>
<keyword evidence="4 6" id="KW-0808">Transferase</keyword>
<dbReference type="AlphaFoldDB" id="A0A248JR96"/>
<feature type="binding site" evidence="6">
    <location>
        <position position="228"/>
    </location>
    <ligand>
        <name>S-adenosyl-L-methionine</name>
        <dbReference type="ChEBI" id="CHEBI:59789"/>
    </ligand>
</feature>